<gene>
    <name evidence="2" type="ORF">K493DRAFT_311722</name>
</gene>
<dbReference type="Proteomes" id="UP000193498">
    <property type="component" value="Unassembled WGS sequence"/>
</dbReference>
<feature type="region of interest" description="Disordered" evidence="1">
    <location>
        <begin position="68"/>
        <end position="91"/>
    </location>
</feature>
<dbReference type="AlphaFoldDB" id="A0A1Y1YZ86"/>
<feature type="non-terminal residue" evidence="2">
    <location>
        <position position="91"/>
    </location>
</feature>
<sequence>MNCNGDQPSVLPTKPLRNGTQIKDKHCWKRSCVDMTIEAPDATHIDASTPNQAENIYGSEHNSIEEVREEAVQYCSTPDREVGERADLDRY</sequence>
<keyword evidence="3" id="KW-1185">Reference proteome</keyword>
<protein>
    <submittedName>
        <fullName evidence="2">Uncharacterized protein</fullName>
    </submittedName>
</protein>
<dbReference type="InParanoid" id="A0A1Y1YZ86"/>
<evidence type="ECO:0000313" key="3">
    <source>
        <dbReference type="Proteomes" id="UP000193498"/>
    </source>
</evidence>
<organism evidence="2 3">
    <name type="scientific">Basidiobolus meristosporus CBS 931.73</name>
    <dbReference type="NCBI Taxonomy" id="1314790"/>
    <lineage>
        <taxon>Eukaryota</taxon>
        <taxon>Fungi</taxon>
        <taxon>Fungi incertae sedis</taxon>
        <taxon>Zoopagomycota</taxon>
        <taxon>Entomophthoromycotina</taxon>
        <taxon>Basidiobolomycetes</taxon>
        <taxon>Basidiobolales</taxon>
        <taxon>Basidiobolaceae</taxon>
        <taxon>Basidiobolus</taxon>
    </lineage>
</organism>
<accession>A0A1Y1YZ86</accession>
<evidence type="ECO:0000313" key="2">
    <source>
        <dbReference type="EMBL" id="ORY03352.1"/>
    </source>
</evidence>
<reference evidence="2 3" key="1">
    <citation type="submission" date="2016-07" db="EMBL/GenBank/DDBJ databases">
        <title>Pervasive Adenine N6-methylation of Active Genes in Fungi.</title>
        <authorList>
            <consortium name="DOE Joint Genome Institute"/>
            <person name="Mondo S.J."/>
            <person name="Dannebaum R.O."/>
            <person name="Kuo R.C."/>
            <person name="Labutti K."/>
            <person name="Haridas S."/>
            <person name="Kuo A."/>
            <person name="Salamov A."/>
            <person name="Ahrendt S.R."/>
            <person name="Lipzen A."/>
            <person name="Sullivan W."/>
            <person name="Andreopoulos W.B."/>
            <person name="Clum A."/>
            <person name="Lindquist E."/>
            <person name="Daum C."/>
            <person name="Ramamoorthy G.K."/>
            <person name="Gryganskyi A."/>
            <person name="Culley D."/>
            <person name="Magnuson J.K."/>
            <person name="James T.Y."/>
            <person name="O'Malley M.A."/>
            <person name="Stajich J.E."/>
            <person name="Spatafora J.W."/>
            <person name="Visel A."/>
            <person name="Grigoriev I.V."/>
        </authorList>
    </citation>
    <scope>NUCLEOTIDE SEQUENCE [LARGE SCALE GENOMIC DNA]</scope>
    <source>
        <strain evidence="2 3">CBS 931.73</strain>
    </source>
</reference>
<comment type="caution">
    <text evidence="2">The sequence shown here is derived from an EMBL/GenBank/DDBJ whole genome shotgun (WGS) entry which is preliminary data.</text>
</comment>
<name>A0A1Y1YZ86_9FUNG</name>
<dbReference type="EMBL" id="MCFE01000047">
    <property type="protein sequence ID" value="ORY03352.1"/>
    <property type="molecule type" value="Genomic_DNA"/>
</dbReference>
<evidence type="ECO:0000256" key="1">
    <source>
        <dbReference type="SAM" id="MobiDB-lite"/>
    </source>
</evidence>
<proteinExistence type="predicted"/>
<feature type="compositionally biased region" description="Basic and acidic residues" evidence="1">
    <location>
        <begin position="78"/>
        <end position="91"/>
    </location>
</feature>